<dbReference type="GO" id="GO:0046677">
    <property type="term" value="P:response to antibiotic"/>
    <property type="evidence" value="ECO:0007669"/>
    <property type="project" value="UniProtKB-KW"/>
</dbReference>
<name>A0AAP4F855_9CORY</name>
<dbReference type="GO" id="GO:0005524">
    <property type="term" value="F:ATP binding"/>
    <property type="evidence" value="ECO:0007669"/>
    <property type="project" value="UniProtKB-KW"/>
</dbReference>
<reference evidence="8 10" key="1">
    <citation type="submission" date="2023-05" db="EMBL/GenBank/DDBJ databases">
        <title>Metabolic capabilities are highly conserved among human nasal-associated Corynebacterium species in pangenomic analyses.</title>
        <authorList>
            <person name="Tran T.H."/>
            <person name="Roberts A.Q."/>
            <person name="Escapa I.F."/>
            <person name="Gao W."/>
            <person name="Conlan S."/>
            <person name="Kong H."/>
            <person name="Segre J.A."/>
            <person name="Kelly M.S."/>
            <person name="Lemon K.P."/>
        </authorList>
    </citation>
    <scope>NUCLEOTIDE SEQUENCE</scope>
    <source>
        <strain evidence="8">KPL2618</strain>
        <strain evidence="7 10">KPL3802</strain>
    </source>
</reference>
<dbReference type="PANTHER" id="PTHR42711:SF17">
    <property type="entry name" value="ABC TRANSPORTER ATP-BINDING PROTEIN"/>
    <property type="match status" value="1"/>
</dbReference>
<dbReference type="InterPro" id="IPR050763">
    <property type="entry name" value="ABC_transporter_ATP-binding"/>
</dbReference>
<keyword evidence="4 8" id="KW-0067">ATP-binding</keyword>
<dbReference type="PROSITE" id="PS50893">
    <property type="entry name" value="ABC_TRANSPORTER_2"/>
    <property type="match status" value="1"/>
</dbReference>
<protein>
    <submittedName>
        <fullName evidence="8">ABC transporter ATP-binding protein</fullName>
    </submittedName>
</protein>
<keyword evidence="5" id="KW-0046">Antibiotic resistance</keyword>
<dbReference type="EMBL" id="JASNVU010000003">
    <property type="protein sequence ID" value="MDK4334461.1"/>
    <property type="molecule type" value="Genomic_DNA"/>
</dbReference>
<gene>
    <name evidence="7" type="ORF">QPX34_04620</name>
    <name evidence="8" type="ORF">QPX58_03375</name>
</gene>
<organism evidence="8 9">
    <name type="scientific">Corynebacterium accolens</name>
    <dbReference type="NCBI Taxonomy" id="38284"/>
    <lineage>
        <taxon>Bacteria</taxon>
        <taxon>Bacillati</taxon>
        <taxon>Actinomycetota</taxon>
        <taxon>Actinomycetes</taxon>
        <taxon>Mycobacteriales</taxon>
        <taxon>Corynebacteriaceae</taxon>
        <taxon>Corynebacterium</taxon>
    </lineage>
</organism>
<keyword evidence="10" id="KW-1185">Reference proteome</keyword>
<dbReference type="Proteomes" id="UP001239414">
    <property type="component" value="Unassembled WGS sequence"/>
</dbReference>
<dbReference type="CDD" id="cd03230">
    <property type="entry name" value="ABC_DR_subfamily_A"/>
    <property type="match status" value="1"/>
</dbReference>
<evidence type="ECO:0000256" key="3">
    <source>
        <dbReference type="ARBA" id="ARBA00022741"/>
    </source>
</evidence>
<evidence type="ECO:0000313" key="7">
    <source>
        <dbReference type="EMBL" id="MDK4247312.1"/>
    </source>
</evidence>
<dbReference type="InterPro" id="IPR003439">
    <property type="entry name" value="ABC_transporter-like_ATP-bd"/>
</dbReference>
<evidence type="ECO:0000313" key="10">
    <source>
        <dbReference type="Proteomes" id="UP001239414"/>
    </source>
</evidence>
<dbReference type="EMBL" id="JASNUO010000004">
    <property type="protein sequence ID" value="MDK4247312.1"/>
    <property type="molecule type" value="Genomic_DNA"/>
</dbReference>
<dbReference type="GO" id="GO:0016887">
    <property type="term" value="F:ATP hydrolysis activity"/>
    <property type="evidence" value="ECO:0007669"/>
    <property type="project" value="InterPro"/>
</dbReference>
<evidence type="ECO:0000256" key="4">
    <source>
        <dbReference type="ARBA" id="ARBA00022840"/>
    </source>
</evidence>
<keyword evidence="2" id="KW-0813">Transport</keyword>
<sequence length="308" mass="32997">MKTTRTPSSISSPAIKVRDVEKVFAANSSHSVRALNDVSVSIAPGEIVALLGTNGAGKSTLIDLILGLTEPSSGTVTVLGKSPQEAINNAQLAAVLQSGGLLPDLTVSDTLKMISATFAQPLDIGEVAHHTNLEPILSRRVGKCSGGEQQRLRFALALLGDPQILILDEPTAGMDPGARRDFWASMQHQAELGRTIFFATHYLEEADNFAERIVLLHKGEVVADDKVIDIRSRGGVRRITAQFDGSIPPVSSLPDVTDVTRTGDHLQMTTSDSDSLARHLLNHTGAYDLTIRAHSLENTFLALTDEHS</sequence>
<evidence type="ECO:0000256" key="1">
    <source>
        <dbReference type="ARBA" id="ARBA00004202"/>
    </source>
</evidence>
<evidence type="ECO:0000256" key="2">
    <source>
        <dbReference type="ARBA" id="ARBA00022448"/>
    </source>
</evidence>
<dbReference type="PROSITE" id="PS00211">
    <property type="entry name" value="ABC_TRANSPORTER_1"/>
    <property type="match status" value="1"/>
</dbReference>
<dbReference type="SUPFAM" id="SSF52540">
    <property type="entry name" value="P-loop containing nucleoside triphosphate hydrolases"/>
    <property type="match status" value="1"/>
</dbReference>
<dbReference type="GO" id="GO:0005886">
    <property type="term" value="C:plasma membrane"/>
    <property type="evidence" value="ECO:0007669"/>
    <property type="project" value="UniProtKB-SubCell"/>
</dbReference>
<dbReference type="InterPro" id="IPR003593">
    <property type="entry name" value="AAA+_ATPase"/>
</dbReference>
<dbReference type="PANTHER" id="PTHR42711">
    <property type="entry name" value="ABC TRANSPORTER ATP-BINDING PROTEIN"/>
    <property type="match status" value="1"/>
</dbReference>
<dbReference type="AlphaFoldDB" id="A0AAP4F855"/>
<dbReference type="RefSeq" id="WP_023028790.1">
    <property type="nucleotide sequence ID" value="NZ_CP100374.1"/>
</dbReference>
<proteinExistence type="predicted"/>
<comment type="subcellular location">
    <subcellularLocation>
        <location evidence="1">Cell membrane</location>
        <topology evidence="1">Peripheral membrane protein</topology>
    </subcellularLocation>
</comment>
<evidence type="ECO:0000259" key="6">
    <source>
        <dbReference type="PROSITE" id="PS50893"/>
    </source>
</evidence>
<comment type="caution">
    <text evidence="8">The sequence shown here is derived from an EMBL/GenBank/DDBJ whole genome shotgun (WGS) entry which is preliminary data.</text>
</comment>
<evidence type="ECO:0000313" key="8">
    <source>
        <dbReference type="EMBL" id="MDK4334461.1"/>
    </source>
</evidence>
<dbReference type="SMART" id="SM00382">
    <property type="entry name" value="AAA"/>
    <property type="match status" value="1"/>
</dbReference>
<dbReference type="Gene3D" id="3.40.50.300">
    <property type="entry name" value="P-loop containing nucleotide triphosphate hydrolases"/>
    <property type="match status" value="1"/>
</dbReference>
<feature type="domain" description="ABC transporter" evidence="6">
    <location>
        <begin position="15"/>
        <end position="243"/>
    </location>
</feature>
<keyword evidence="3" id="KW-0547">Nucleotide-binding</keyword>
<dbReference type="InterPro" id="IPR027417">
    <property type="entry name" value="P-loop_NTPase"/>
</dbReference>
<evidence type="ECO:0000313" key="9">
    <source>
        <dbReference type="Proteomes" id="UP001230317"/>
    </source>
</evidence>
<dbReference type="Proteomes" id="UP001230317">
    <property type="component" value="Unassembled WGS sequence"/>
</dbReference>
<accession>A0AAP4F855</accession>
<dbReference type="Pfam" id="PF00005">
    <property type="entry name" value="ABC_tran"/>
    <property type="match status" value="1"/>
</dbReference>
<dbReference type="InterPro" id="IPR017871">
    <property type="entry name" value="ABC_transporter-like_CS"/>
</dbReference>
<evidence type="ECO:0000256" key="5">
    <source>
        <dbReference type="ARBA" id="ARBA00023251"/>
    </source>
</evidence>